<proteinExistence type="predicted"/>
<accession>A0A7K3S111</accession>
<dbReference type="GO" id="GO:0003677">
    <property type="term" value="F:DNA binding"/>
    <property type="evidence" value="ECO:0007669"/>
    <property type="project" value="UniProtKB-KW"/>
</dbReference>
<dbReference type="Gene3D" id="4.10.320.10">
    <property type="entry name" value="E3-binding domain"/>
    <property type="match status" value="1"/>
</dbReference>
<reference evidence="3 4" key="1">
    <citation type="submission" date="2020-01" db="EMBL/GenBank/DDBJ databases">
        <title>Insect and environment-associated Actinomycetes.</title>
        <authorList>
            <person name="Currrie C."/>
            <person name="Chevrette M."/>
            <person name="Carlson C."/>
            <person name="Stubbendieck R."/>
            <person name="Wendt-Pienkowski E."/>
        </authorList>
    </citation>
    <scope>NUCLEOTIDE SEQUENCE [LARGE SCALE GENOMIC DNA]</scope>
    <source>
        <strain evidence="3 4">SID7590</strain>
    </source>
</reference>
<feature type="domain" description="Lsr2 DNA-binding" evidence="2">
    <location>
        <begin position="143"/>
        <end position="172"/>
    </location>
</feature>
<dbReference type="Pfam" id="PF23359">
    <property type="entry name" value="Lsr2_DNA-bd"/>
    <property type="match status" value="1"/>
</dbReference>
<evidence type="ECO:0000256" key="1">
    <source>
        <dbReference type="ARBA" id="ARBA00023125"/>
    </source>
</evidence>
<organism evidence="3 4">
    <name type="scientific">Streptomyces parvus</name>
    <dbReference type="NCBI Taxonomy" id="66428"/>
    <lineage>
        <taxon>Bacteria</taxon>
        <taxon>Bacillati</taxon>
        <taxon>Actinomycetota</taxon>
        <taxon>Actinomycetes</taxon>
        <taxon>Kitasatosporales</taxon>
        <taxon>Streptomycetaceae</taxon>
        <taxon>Streptomyces</taxon>
    </lineage>
</organism>
<dbReference type="InterPro" id="IPR055370">
    <property type="entry name" value="Lsr2_DNA-bd"/>
</dbReference>
<gene>
    <name evidence="3" type="ORF">G3I50_23545</name>
</gene>
<dbReference type="InterPro" id="IPR036625">
    <property type="entry name" value="E3-bd_dom_sf"/>
</dbReference>
<dbReference type="GO" id="GO:0016746">
    <property type="term" value="F:acyltransferase activity"/>
    <property type="evidence" value="ECO:0007669"/>
    <property type="project" value="InterPro"/>
</dbReference>
<keyword evidence="1" id="KW-0238">DNA-binding</keyword>
<dbReference type="AlphaFoldDB" id="A0A7K3S111"/>
<evidence type="ECO:0000313" key="4">
    <source>
        <dbReference type="Proteomes" id="UP000469670"/>
    </source>
</evidence>
<name>A0A7K3S111_9ACTN</name>
<comment type="caution">
    <text evidence="3">The sequence shown here is derived from an EMBL/GenBank/DDBJ whole genome shotgun (WGS) entry which is preliminary data.</text>
</comment>
<evidence type="ECO:0000313" key="3">
    <source>
        <dbReference type="EMBL" id="NEC21194.1"/>
    </source>
</evidence>
<dbReference type="RefSeq" id="WP_164205207.1">
    <property type="nucleotide sequence ID" value="NZ_JAAGMP010001046.1"/>
</dbReference>
<sequence length="175" mass="20311">MSVGGQSMYLSNDWYIEAAADARRRDRSSSGFLDILTSRYHENMPYSAARELAESKVDRYLKVNDLRECPDLIRDHLIIWGVRKEGDRSALLPPEIRLFNARYAAHLVKTAREKAEREESARIAIQRREGAERAAYQVWLMKDMREWGRENGHFVGTRGRVPRKVVDAYREAKGI</sequence>
<evidence type="ECO:0000259" key="2">
    <source>
        <dbReference type="Pfam" id="PF23359"/>
    </source>
</evidence>
<protein>
    <recommendedName>
        <fullName evidence="2">Lsr2 DNA-binding domain-containing protein</fullName>
    </recommendedName>
</protein>
<dbReference type="EMBL" id="JAAGMP010001046">
    <property type="protein sequence ID" value="NEC21194.1"/>
    <property type="molecule type" value="Genomic_DNA"/>
</dbReference>
<dbReference type="Proteomes" id="UP000469670">
    <property type="component" value="Unassembled WGS sequence"/>
</dbReference>